<evidence type="ECO:0000313" key="1">
    <source>
        <dbReference type="EMBL" id="MED6155025.1"/>
    </source>
</evidence>
<proteinExistence type="predicted"/>
<reference evidence="1 2" key="1">
    <citation type="journal article" date="2023" name="Plants (Basel)">
        <title>Bridging the Gap: Combining Genomics and Transcriptomics Approaches to Understand Stylosanthes scabra, an Orphan Legume from the Brazilian Caatinga.</title>
        <authorList>
            <person name="Ferreira-Neto J.R.C."/>
            <person name="da Silva M.D."/>
            <person name="Binneck E."/>
            <person name="de Melo N.F."/>
            <person name="da Silva R.H."/>
            <person name="de Melo A.L.T.M."/>
            <person name="Pandolfi V."/>
            <person name="Bustamante F.O."/>
            <person name="Brasileiro-Vidal A.C."/>
            <person name="Benko-Iseppon A.M."/>
        </authorList>
    </citation>
    <scope>NUCLEOTIDE SEQUENCE [LARGE SCALE GENOMIC DNA]</scope>
    <source>
        <tissue evidence="1">Leaves</tissue>
    </source>
</reference>
<evidence type="ECO:0000313" key="2">
    <source>
        <dbReference type="Proteomes" id="UP001341840"/>
    </source>
</evidence>
<dbReference type="Proteomes" id="UP001341840">
    <property type="component" value="Unassembled WGS sequence"/>
</dbReference>
<name>A0ABU6U1J4_9FABA</name>
<accession>A0ABU6U1J4</accession>
<gene>
    <name evidence="1" type="ORF">PIB30_001707</name>
</gene>
<keyword evidence="2" id="KW-1185">Reference proteome</keyword>
<organism evidence="1 2">
    <name type="scientific">Stylosanthes scabra</name>
    <dbReference type="NCBI Taxonomy" id="79078"/>
    <lineage>
        <taxon>Eukaryota</taxon>
        <taxon>Viridiplantae</taxon>
        <taxon>Streptophyta</taxon>
        <taxon>Embryophyta</taxon>
        <taxon>Tracheophyta</taxon>
        <taxon>Spermatophyta</taxon>
        <taxon>Magnoliopsida</taxon>
        <taxon>eudicotyledons</taxon>
        <taxon>Gunneridae</taxon>
        <taxon>Pentapetalae</taxon>
        <taxon>rosids</taxon>
        <taxon>fabids</taxon>
        <taxon>Fabales</taxon>
        <taxon>Fabaceae</taxon>
        <taxon>Papilionoideae</taxon>
        <taxon>50 kb inversion clade</taxon>
        <taxon>dalbergioids sensu lato</taxon>
        <taxon>Dalbergieae</taxon>
        <taxon>Pterocarpus clade</taxon>
        <taxon>Stylosanthes</taxon>
    </lineage>
</organism>
<dbReference type="EMBL" id="JASCZI010120832">
    <property type="protein sequence ID" value="MED6155025.1"/>
    <property type="molecule type" value="Genomic_DNA"/>
</dbReference>
<sequence length="104" mass="11565">METPVPMARRTMLRTFSSLLRDRARMETQAPSPSGLVSEGDVDAALDPSMIKTCRFLIGILTGHGRTKKKKKKKWVAMAMGQREGGLGLGFCWKFDAREFAFGV</sequence>
<comment type="caution">
    <text evidence="1">The sequence shown here is derived from an EMBL/GenBank/DDBJ whole genome shotgun (WGS) entry which is preliminary data.</text>
</comment>
<protein>
    <submittedName>
        <fullName evidence="1">Uncharacterized protein</fullName>
    </submittedName>
</protein>